<dbReference type="AlphaFoldDB" id="A0A0S3QRA1"/>
<keyword evidence="1" id="KW-0812">Transmembrane</keyword>
<evidence type="ECO:0000313" key="2">
    <source>
        <dbReference type="EMBL" id="BAT70864.1"/>
    </source>
</evidence>
<reference evidence="3" key="1">
    <citation type="journal article" date="2018" name="Science">
        <title>A primordial and reversible TCA cycle in a facultatively chemolithoautotrophic thermophile.</title>
        <authorList>
            <person name="Nunoura T."/>
            <person name="Chikaraishi Y."/>
            <person name="Izaki R."/>
            <person name="Suwa T."/>
            <person name="Sato T."/>
            <person name="Harada T."/>
            <person name="Mori K."/>
            <person name="Kato Y."/>
            <person name="Miyazaki M."/>
            <person name="Shimamura S."/>
            <person name="Yanagawa K."/>
            <person name="Shuto A."/>
            <person name="Ohkouchi N."/>
            <person name="Fujita N."/>
            <person name="Takaki Y."/>
            <person name="Atomi H."/>
            <person name="Takai K."/>
        </authorList>
    </citation>
    <scope>NUCLEOTIDE SEQUENCE [LARGE SCALE GENOMIC DNA]</scope>
    <source>
        <strain evidence="3">DSM 17441 / JCM 13301 / NBRC 103674 / ABI70S6</strain>
    </source>
</reference>
<dbReference type="Proteomes" id="UP000063234">
    <property type="component" value="Chromosome"/>
</dbReference>
<organism evidence="2 3">
    <name type="scientific">Thermosulfidibacter takaii (strain DSM 17441 / JCM 13301 / NBRC 103674 / ABI70S6)</name>
    <dbReference type="NCBI Taxonomy" id="1298851"/>
    <lineage>
        <taxon>Bacteria</taxon>
        <taxon>Pseudomonadati</taxon>
        <taxon>Thermosulfidibacterota</taxon>
        <taxon>Thermosulfidibacteria</taxon>
        <taxon>Thermosulfidibacterales</taxon>
        <taxon>Thermosulfidibacteraceae</taxon>
    </lineage>
</organism>
<dbReference type="RefSeq" id="WP_068548561.1">
    <property type="nucleotide sequence ID" value="NZ_AP013035.1"/>
</dbReference>
<sequence length="78" mass="9338">MKRYILYHFRWQVSAWVMLPIMLFLEKHLPLWLNLMIGQAFGACIFWFVDKWIFTGNHEKNRTSRTTPAHGESPKMAV</sequence>
<proteinExistence type="predicted"/>
<gene>
    <name evidence="2" type="ORF">TST_0054</name>
</gene>
<name>A0A0S3QRA1_THET7</name>
<feature type="transmembrane region" description="Helical" evidence="1">
    <location>
        <begin position="31"/>
        <end position="49"/>
    </location>
</feature>
<keyword evidence="1" id="KW-0472">Membrane</keyword>
<protein>
    <submittedName>
        <fullName evidence="2">Uncharacterized protein</fullName>
    </submittedName>
</protein>
<dbReference type="STRING" id="1298851.TST_0054"/>
<keyword evidence="1" id="KW-1133">Transmembrane helix</keyword>
<accession>A0A0S3QRA1</accession>
<evidence type="ECO:0000256" key="1">
    <source>
        <dbReference type="SAM" id="Phobius"/>
    </source>
</evidence>
<feature type="transmembrane region" description="Helical" evidence="1">
    <location>
        <begin position="7"/>
        <end position="25"/>
    </location>
</feature>
<dbReference type="EMBL" id="AP013035">
    <property type="protein sequence ID" value="BAT70864.1"/>
    <property type="molecule type" value="Genomic_DNA"/>
</dbReference>
<dbReference type="OrthoDB" id="5325504at2"/>
<dbReference type="KEGG" id="ttk:TST_0054"/>
<evidence type="ECO:0000313" key="3">
    <source>
        <dbReference type="Proteomes" id="UP000063234"/>
    </source>
</evidence>
<keyword evidence="3" id="KW-1185">Reference proteome</keyword>